<dbReference type="Proteomes" id="UP000886523">
    <property type="component" value="Unassembled WGS sequence"/>
</dbReference>
<sequence>MTLLGLAKRVERLGPTQLSLCLFHWRLKPSTFDHLHHEIQGDQFGGKQVEGSEGQLVHARSLIRVSKAHRDASRPRKALTSCDEALRVLHAMGSDSPERRGTIARAFLERFYVQRNLGNEKDSLSAIRQACLMIGDLCCDRDARGHYIPLLHTALSLLANAPHPFPSDESSSIQGAREALDIWRKLYESDDLLFKTPYASALFTLATSFEESGLPNDAAKTAQDAVDIFRGRYYDRQHDTSAVLALTAAMFTQAELLTRIGRIDDALSILGKRVSLYRQVLAKPPSDTFALERLQANLGHTLLEQSQCAHKASLYKQACSADEEAVEIFRSLFAERPLVYRSTLAEALSNWAGNLCQLGSEDGCFLALEPARNALLLWGGSPTWNPRNPYHYRCALAAIDIIAKSLVALCSTEILKDEEHTRQASLAAQHAITVWRELSNVEDPVSSESEDGDPSLALLDVMTNLATYHLQRPFYADDHASLGVHLDAYRESLDIPGRGPHEFGTNWADCSAYFSYGLQQVPDSSIAFRRWILQRIPILPWSNPSKHLLAPGKLPLQFFRSVHWRR</sequence>
<accession>A0A9P6B835</accession>
<dbReference type="SUPFAM" id="SSF48452">
    <property type="entry name" value="TPR-like"/>
    <property type="match status" value="1"/>
</dbReference>
<organism evidence="1 2">
    <name type="scientific">Hydnum rufescens UP504</name>
    <dbReference type="NCBI Taxonomy" id="1448309"/>
    <lineage>
        <taxon>Eukaryota</taxon>
        <taxon>Fungi</taxon>
        <taxon>Dikarya</taxon>
        <taxon>Basidiomycota</taxon>
        <taxon>Agaricomycotina</taxon>
        <taxon>Agaricomycetes</taxon>
        <taxon>Cantharellales</taxon>
        <taxon>Hydnaceae</taxon>
        <taxon>Hydnum</taxon>
    </lineage>
</organism>
<protein>
    <submittedName>
        <fullName evidence="1">Uncharacterized protein</fullName>
    </submittedName>
</protein>
<reference evidence="1" key="1">
    <citation type="journal article" date="2020" name="Nat. Commun.">
        <title>Large-scale genome sequencing of mycorrhizal fungi provides insights into the early evolution of symbiotic traits.</title>
        <authorList>
            <person name="Miyauchi S."/>
            <person name="Kiss E."/>
            <person name="Kuo A."/>
            <person name="Drula E."/>
            <person name="Kohler A."/>
            <person name="Sanchez-Garcia M."/>
            <person name="Morin E."/>
            <person name="Andreopoulos B."/>
            <person name="Barry K.W."/>
            <person name="Bonito G."/>
            <person name="Buee M."/>
            <person name="Carver A."/>
            <person name="Chen C."/>
            <person name="Cichocki N."/>
            <person name="Clum A."/>
            <person name="Culley D."/>
            <person name="Crous P.W."/>
            <person name="Fauchery L."/>
            <person name="Girlanda M."/>
            <person name="Hayes R.D."/>
            <person name="Keri Z."/>
            <person name="LaButti K."/>
            <person name="Lipzen A."/>
            <person name="Lombard V."/>
            <person name="Magnuson J."/>
            <person name="Maillard F."/>
            <person name="Murat C."/>
            <person name="Nolan M."/>
            <person name="Ohm R.A."/>
            <person name="Pangilinan J."/>
            <person name="Pereira M.F."/>
            <person name="Perotto S."/>
            <person name="Peter M."/>
            <person name="Pfister S."/>
            <person name="Riley R."/>
            <person name="Sitrit Y."/>
            <person name="Stielow J.B."/>
            <person name="Szollosi G."/>
            <person name="Zifcakova L."/>
            <person name="Stursova M."/>
            <person name="Spatafora J.W."/>
            <person name="Tedersoo L."/>
            <person name="Vaario L.M."/>
            <person name="Yamada A."/>
            <person name="Yan M."/>
            <person name="Wang P."/>
            <person name="Xu J."/>
            <person name="Bruns T."/>
            <person name="Baldrian P."/>
            <person name="Vilgalys R."/>
            <person name="Dunand C."/>
            <person name="Henrissat B."/>
            <person name="Grigoriev I.V."/>
            <person name="Hibbett D."/>
            <person name="Nagy L.G."/>
            <person name="Martin F.M."/>
        </authorList>
    </citation>
    <scope>NUCLEOTIDE SEQUENCE</scope>
    <source>
        <strain evidence="1">UP504</strain>
    </source>
</reference>
<evidence type="ECO:0000313" key="1">
    <source>
        <dbReference type="EMBL" id="KAF9519245.1"/>
    </source>
</evidence>
<comment type="caution">
    <text evidence="1">The sequence shown here is derived from an EMBL/GenBank/DDBJ whole genome shotgun (WGS) entry which is preliminary data.</text>
</comment>
<dbReference type="EMBL" id="MU128919">
    <property type="protein sequence ID" value="KAF9519245.1"/>
    <property type="molecule type" value="Genomic_DNA"/>
</dbReference>
<dbReference type="Gene3D" id="1.25.40.10">
    <property type="entry name" value="Tetratricopeptide repeat domain"/>
    <property type="match status" value="1"/>
</dbReference>
<dbReference type="InterPro" id="IPR011990">
    <property type="entry name" value="TPR-like_helical_dom_sf"/>
</dbReference>
<dbReference type="AlphaFoldDB" id="A0A9P6B835"/>
<evidence type="ECO:0000313" key="2">
    <source>
        <dbReference type="Proteomes" id="UP000886523"/>
    </source>
</evidence>
<name>A0A9P6B835_9AGAM</name>
<keyword evidence="2" id="KW-1185">Reference proteome</keyword>
<proteinExistence type="predicted"/>
<gene>
    <name evidence="1" type="ORF">BS47DRAFT_83771</name>
</gene>